<evidence type="ECO:0000256" key="3">
    <source>
        <dbReference type="ARBA" id="ARBA00022679"/>
    </source>
</evidence>
<evidence type="ECO:0000256" key="2">
    <source>
        <dbReference type="ARBA" id="ARBA00022527"/>
    </source>
</evidence>
<evidence type="ECO:0000256" key="8">
    <source>
        <dbReference type="ARBA" id="ARBA00048679"/>
    </source>
</evidence>
<dbReference type="GeneID" id="111018037"/>
<dbReference type="InterPro" id="IPR000719">
    <property type="entry name" value="Prot_kinase_dom"/>
</dbReference>
<dbReference type="GO" id="GO:0005524">
    <property type="term" value="F:ATP binding"/>
    <property type="evidence" value="ECO:0007669"/>
    <property type="project" value="UniProtKB-KW"/>
</dbReference>
<dbReference type="PANTHER" id="PTHR13902">
    <property type="entry name" value="SERINE/THREONINE-PROTEIN KINASE WNK WITH NO LYSINE -RELATED"/>
    <property type="match status" value="1"/>
</dbReference>
<organism evidence="11 12">
    <name type="scientific">Momordica charantia</name>
    <name type="common">Bitter gourd</name>
    <name type="synonym">Balsam pear</name>
    <dbReference type="NCBI Taxonomy" id="3673"/>
    <lineage>
        <taxon>Eukaryota</taxon>
        <taxon>Viridiplantae</taxon>
        <taxon>Streptophyta</taxon>
        <taxon>Embryophyta</taxon>
        <taxon>Tracheophyta</taxon>
        <taxon>Spermatophyta</taxon>
        <taxon>Magnoliopsida</taxon>
        <taxon>eudicotyledons</taxon>
        <taxon>Gunneridae</taxon>
        <taxon>Pentapetalae</taxon>
        <taxon>rosids</taxon>
        <taxon>fabids</taxon>
        <taxon>Cucurbitales</taxon>
        <taxon>Cucurbitaceae</taxon>
        <taxon>Momordiceae</taxon>
        <taxon>Momordica</taxon>
    </lineage>
</organism>
<gene>
    <name evidence="12" type="primary">LOC111018037</name>
</gene>
<dbReference type="PROSITE" id="PS50011">
    <property type="entry name" value="PROTEIN_KINASE_DOM"/>
    <property type="match status" value="1"/>
</dbReference>
<keyword evidence="3" id="KW-0808">Transferase</keyword>
<dbReference type="SMART" id="SM00220">
    <property type="entry name" value="S_TKc"/>
    <property type="match status" value="1"/>
</dbReference>
<keyword evidence="6" id="KW-0067">ATP-binding</keyword>
<keyword evidence="2" id="KW-0723">Serine/threonine-protein kinase</keyword>
<dbReference type="AlphaFoldDB" id="A0A6J1D6C3"/>
<dbReference type="InterPro" id="IPR011009">
    <property type="entry name" value="Kinase-like_dom_sf"/>
</dbReference>
<evidence type="ECO:0000313" key="11">
    <source>
        <dbReference type="Proteomes" id="UP000504603"/>
    </source>
</evidence>
<reference evidence="12" key="1">
    <citation type="submission" date="2025-08" db="UniProtKB">
        <authorList>
            <consortium name="RefSeq"/>
        </authorList>
    </citation>
    <scope>IDENTIFICATION</scope>
    <source>
        <strain evidence="12">OHB3-1</strain>
    </source>
</reference>
<protein>
    <recommendedName>
        <fullName evidence="1">non-specific serine/threonine protein kinase</fullName>
        <ecNumber evidence="1">2.7.11.1</ecNumber>
    </recommendedName>
</protein>
<feature type="region of interest" description="Disordered" evidence="9">
    <location>
        <begin position="606"/>
        <end position="639"/>
    </location>
</feature>
<dbReference type="CDD" id="cd13983">
    <property type="entry name" value="STKc_WNK"/>
    <property type="match status" value="1"/>
</dbReference>
<dbReference type="KEGG" id="mcha:111018037"/>
<comment type="catalytic activity">
    <reaction evidence="8">
        <text>L-seryl-[protein] + ATP = O-phospho-L-seryl-[protein] + ADP + H(+)</text>
        <dbReference type="Rhea" id="RHEA:17989"/>
        <dbReference type="Rhea" id="RHEA-COMP:9863"/>
        <dbReference type="Rhea" id="RHEA-COMP:11604"/>
        <dbReference type="ChEBI" id="CHEBI:15378"/>
        <dbReference type="ChEBI" id="CHEBI:29999"/>
        <dbReference type="ChEBI" id="CHEBI:30616"/>
        <dbReference type="ChEBI" id="CHEBI:83421"/>
        <dbReference type="ChEBI" id="CHEBI:456216"/>
        <dbReference type="EC" id="2.7.11.1"/>
    </reaction>
</comment>
<evidence type="ECO:0000313" key="12">
    <source>
        <dbReference type="RefSeq" id="XP_022149660.1"/>
    </source>
</evidence>
<dbReference type="SUPFAM" id="SSF56112">
    <property type="entry name" value="Protein kinase-like (PK-like)"/>
    <property type="match status" value="1"/>
</dbReference>
<dbReference type="PROSITE" id="PS00108">
    <property type="entry name" value="PROTEIN_KINASE_ST"/>
    <property type="match status" value="1"/>
</dbReference>
<dbReference type="EC" id="2.7.11.1" evidence="1"/>
<dbReference type="FunFam" id="1.10.510.10:FF:000046">
    <property type="entry name" value="probable serine/threonine-protein kinase WNK9"/>
    <property type="match status" value="1"/>
</dbReference>
<evidence type="ECO:0000256" key="6">
    <source>
        <dbReference type="ARBA" id="ARBA00022840"/>
    </source>
</evidence>
<dbReference type="RefSeq" id="XP_022149660.1">
    <property type="nucleotide sequence ID" value="XM_022293968.1"/>
</dbReference>
<feature type="domain" description="Protein kinase" evidence="10">
    <location>
        <begin position="28"/>
        <end position="286"/>
    </location>
</feature>
<name>A0A6J1D6C3_MOMCH</name>
<keyword evidence="4" id="KW-0547">Nucleotide-binding</keyword>
<dbReference type="GO" id="GO:0004674">
    <property type="term" value="F:protein serine/threonine kinase activity"/>
    <property type="evidence" value="ECO:0007669"/>
    <property type="project" value="UniProtKB-KW"/>
</dbReference>
<keyword evidence="11" id="KW-1185">Reference proteome</keyword>
<sequence>MFKNTRAGKPGSNSEFGYAETDPTCRYGRFEEVLGKGAMKTVYKAIDEFLGIEVAWSQVKLNEVLRSPEDLQRLYSEVHLLSTLKHESIMRFYTSWIDVERKTFNFITELFTSGTLREYVKKYQQVDIRAIKSWACQILQGLVYLHEHDPPIIHRDLKCDNIFVNGHLGQVKIGDLGLAAILHGSRSAHSVIGTPEFMAPELYEEHYNELVDVYSFGMCVLEMLTSEYPYSECTNPAQIYKKVTSGKLPAALYKIQDVEAQRFIKKCLVPVSMRASAKELLSDPFLMADGDRPSLREKNQNQKPFLNAKEMEKLHLGEGLSRTNMTITGKLNPEDDTLFLRVQIADKDGSLRNIYFPFDIVNDTAIDVAMEMVKEMEISDWEPFEIADMIEGEISALVPNWNRSELSNHSLSFSYAEEDDDAPHHNFRSVSSSSQATTLGFATSPRTNQNMSDGFSWFPDDALDDSSSQCSSASEKYSNLNYVSSDEYETSMSSVRIDQYSNINKIHNSSRFCPNENRKNKDFLSGILYKQSQCTVGSSQVAAASGRKDKRGMDSRRLTRNRSLVDVHSQLLHRSLVEEVNRRRLFKTVGAVESIGFQAPCEVSSSKRVSSRHTVGNRSSDVVRTRRNDDIRQDVGRRT</sequence>
<dbReference type="InterPro" id="IPR050588">
    <property type="entry name" value="WNK_Ser-Thr_kinase"/>
</dbReference>
<evidence type="ECO:0000256" key="4">
    <source>
        <dbReference type="ARBA" id="ARBA00022741"/>
    </source>
</evidence>
<dbReference type="Gene3D" id="1.10.510.10">
    <property type="entry name" value="Transferase(Phosphotransferase) domain 1"/>
    <property type="match status" value="1"/>
</dbReference>
<dbReference type="Pfam" id="PF00069">
    <property type="entry name" value="Pkinase"/>
    <property type="match status" value="1"/>
</dbReference>
<feature type="compositionally biased region" description="Polar residues" evidence="9">
    <location>
        <begin position="606"/>
        <end position="620"/>
    </location>
</feature>
<evidence type="ECO:0000256" key="7">
    <source>
        <dbReference type="ARBA" id="ARBA00047899"/>
    </source>
</evidence>
<comment type="catalytic activity">
    <reaction evidence="7">
        <text>L-threonyl-[protein] + ATP = O-phospho-L-threonyl-[protein] + ADP + H(+)</text>
        <dbReference type="Rhea" id="RHEA:46608"/>
        <dbReference type="Rhea" id="RHEA-COMP:11060"/>
        <dbReference type="Rhea" id="RHEA-COMP:11605"/>
        <dbReference type="ChEBI" id="CHEBI:15378"/>
        <dbReference type="ChEBI" id="CHEBI:30013"/>
        <dbReference type="ChEBI" id="CHEBI:30616"/>
        <dbReference type="ChEBI" id="CHEBI:61977"/>
        <dbReference type="ChEBI" id="CHEBI:456216"/>
        <dbReference type="EC" id="2.7.11.1"/>
    </reaction>
</comment>
<accession>A0A6J1D6C3</accession>
<evidence type="ECO:0000256" key="9">
    <source>
        <dbReference type="SAM" id="MobiDB-lite"/>
    </source>
</evidence>
<evidence type="ECO:0000259" key="10">
    <source>
        <dbReference type="PROSITE" id="PS50011"/>
    </source>
</evidence>
<dbReference type="InterPro" id="IPR008271">
    <property type="entry name" value="Ser/Thr_kinase_AS"/>
</dbReference>
<proteinExistence type="predicted"/>
<evidence type="ECO:0000256" key="5">
    <source>
        <dbReference type="ARBA" id="ARBA00022777"/>
    </source>
</evidence>
<dbReference type="OrthoDB" id="4062651at2759"/>
<dbReference type="Gene3D" id="3.30.200.20">
    <property type="entry name" value="Phosphorylase Kinase, domain 1"/>
    <property type="match status" value="1"/>
</dbReference>
<dbReference type="Proteomes" id="UP000504603">
    <property type="component" value="Unplaced"/>
</dbReference>
<keyword evidence="5 12" id="KW-0418">Kinase</keyword>
<evidence type="ECO:0000256" key="1">
    <source>
        <dbReference type="ARBA" id="ARBA00012513"/>
    </source>
</evidence>
<feature type="compositionally biased region" description="Basic and acidic residues" evidence="9">
    <location>
        <begin position="621"/>
        <end position="639"/>
    </location>
</feature>
<dbReference type="FunFam" id="3.30.200.20:FF:000075">
    <property type="entry name" value="Probable serine/threonine-protein kinase WNK1"/>
    <property type="match status" value="1"/>
</dbReference>